<organism evidence="1">
    <name type="scientific">Arundo donax</name>
    <name type="common">Giant reed</name>
    <name type="synonym">Donax arundinaceus</name>
    <dbReference type="NCBI Taxonomy" id="35708"/>
    <lineage>
        <taxon>Eukaryota</taxon>
        <taxon>Viridiplantae</taxon>
        <taxon>Streptophyta</taxon>
        <taxon>Embryophyta</taxon>
        <taxon>Tracheophyta</taxon>
        <taxon>Spermatophyta</taxon>
        <taxon>Magnoliopsida</taxon>
        <taxon>Liliopsida</taxon>
        <taxon>Poales</taxon>
        <taxon>Poaceae</taxon>
        <taxon>PACMAD clade</taxon>
        <taxon>Arundinoideae</taxon>
        <taxon>Arundineae</taxon>
        <taxon>Arundo</taxon>
    </lineage>
</organism>
<reference evidence="1" key="1">
    <citation type="submission" date="2014-09" db="EMBL/GenBank/DDBJ databases">
        <authorList>
            <person name="Magalhaes I.L.F."/>
            <person name="Oliveira U."/>
            <person name="Santos F.R."/>
            <person name="Vidigal T.H.D.A."/>
            <person name="Brescovit A.D."/>
            <person name="Santos A.J."/>
        </authorList>
    </citation>
    <scope>NUCLEOTIDE SEQUENCE</scope>
    <source>
        <tissue evidence="1">Shoot tissue taken approximately 20 cm above the soil surface</tissue>
    </source>
</reference>
<dbReference type="AlphaFoldDB" id="A0A0A8YC82"/>
<evidence type="ECO:0000313" key="1">
    <source>
        <dbReference type="EMBL" id="JAD22973.1"/>
    </source>
</evidence>
<reference evidence="1" key="2">
    <citation type="journal article" date="2015" name="Data Brief">
        <title>Shoot transcriptome of the giant reed, Arundo donax.</title>
        <authorList>
            <person name="Barrero R.A."/>
            <person name="Guerrero F.D."/>
            <person name="Moolhuijzen P."/>
            <person name="Goolsby J.A."/>
            <person name="Tidwell J."/>
            <person name="Bellgard S.E."/>
            <person name="Bellgard M.I."/>
        </authorList>
    </citation>
    <scope>NUCLEOTIDE SEQUENCE</scope>
    <source>
        <tissue evidence="1">Shoot tissue taken approximately 20 cm above the soil surface</tissue>
    </source>
</reference>
<dbReference type="EMBL" id="GBRH01274922">
    <property type="protein sequence ID" value="JAD22973.1"/>
    <property type="molecule type" value="Transcribed_RNA"/>
</dbReference>
<name>A0A0A8YC82_ARUDO</name>
<proteinExistence type="predicted"/>
<sequence length="47" mass="5655">MVLYMHNIVSEVCYNWNAEHDKFKLKNDNLLHRTTSIRKQAQSAFCR</sequence>
<protein>
    <submittedName>
        <fullName evidence="1">Uncharacterized protein</fullName>
    </submittedName>
</protein>
<accession>A0A0A8YC82</accession>